<accession>A0A955IB66</accession>
<dbReference type="PANTHER" id="PTHR11895">
    <property type="entry name" value="TRANSAMIDASE"/>
    <property type="match status" value="1"/>
</dbReference>
<proteinExistence type="predicted"/>
<dbReference type="InterPro" id="IPR036928">
    <property type="entry name" value="AS_sf"/>
</dbReference>
<sequence>MDIPSRDSISETVEKIKQKKISVVDLVKQHIDLAKNIQAETNAFITIFDGENNTEEYNPIEEAKKLDEKLTNGESIDNLDLIGIPFTAKDLYLVKNTHTTFGSKLMEDFVAPYTGTVIGKCLEKGAILIAKCNCDPWGFGGSGENSGFGPTKNPYDLERSPGGSSSGSAASLSAGVGFFSLGTDTGGSVRQPAAMCGLYGYKPTYGRNSRYGIGVMGSSFDTPAFFTRYATDTILIEKVIQGRDSNDATTDDYNLHKFEANKKPVIGIPKEFFEEGINDEVKNAIDSKIEEYKNNGFEVKEVSIPSASYSLSVY</sequence>
<evidence type="ECO:0000313" key="3">
    <source>
        <dbReference type="Proteomes" id="UP000775877"/>
    </source>
</evidence>
<comment type="caution">
    <text evidence="2">The sequence shown here is derived from an EMBL/GenBank/DDBJ whole genome shotgun (WGS) entry which is preliminary data.</text>
</comment>
<feature type="domain" description="Amidase" evidence="1">
    <location>
        <begin position="26"/>
        <end position="314"/>
    </location>
</feature>
<dbReference type="Proteomes" id="UP000775877">
    <property type="component" value="Unassembled WGS sequence"/>
</dbReference>
<organism evidence="2 3">
    <name type="scientific">Candidatus Dojkabacteria bacterium</name>
    <dbReference type="NCBI Taxonomy" id="2099670"/>
    <lineage>
        <taxon>Bacteria</taxon>
        <taxon>Candidatus Dojkabacteria</taxon>
    </lineage>
</organism>
<dbReference type="Pfam" id="PF01425">
    <property type="entry name" value="Amidase"/>
    <property type="match status" value="1"/>
</dbReference>
<evidence type="ECO:0000313" key="2">
    <source>
        <dbReference type="EMBL" id="MCA9381012.1"/>
    </source>
</evidence>
<feature type="non-terminal residue" evidence="2">
    <location>
        <position position="314"/>
    </location>
</feature>
<protein>
    <submittedName>
        <fullName evidence="2">Asp-tRNA(Asn)/Glu-tRNA(Gln) amidotransferase subunit GatA</fullName>
    </submittedName>
</protein>
<name>A0A955IB66_9BACT</name>
<dbReference type="PANTHER" id="PTHR11895:SF151">
    <property type="entry name" value="GLUTAMYL-TRNA(GLN) AMIDOTRANSFERASE SUBUNIT A"/>
    <property type="match status" value="1"/>
</dbReference>
<dbReference type="GO" id="GO:0003824">
    <property type="term" value="F:catalytic activity"/>
    <property type="evidence" value="ECO:0007669"/>
    <property type="project" value="InterPro"/>
</dbReference>
<dbReference type="AlphaFoldDB" id="A0A955IB66"/>
<dbReference type="Gene3D" id="3.90.1300.10">
    <property type="entry name" value="Amidase signature (AS) domain"/>
    <property type="match status" value="1"/>
</dbReference>
<dbReference type="EMBL" id="JAGQLJ010000041">
    <property type="protein sequence ID" value="MCA9381012.1"/>
    <property type="molecule type" value="Genomic_DNA"/>
</dbReference>
<dbReference type="InterPro" id="IPR023631">
    <property type="entry name" value="Amidase_dom"/>
</dbReference>
<dbReference type="InterPro" id="IPR020556">
    <property type="entry name" value="Amidase_CS"/>
</dbReference>
<dbReference type="SUPFAM" id="SSF75304">
    <property type="entry name" value="Amidase signature (AS) enzymes"/>
    <property type="match status" value="1"/>
</dbReference>
<evidence type="ECO:0000259" key="1">
    <source>
        <dbReference type="Pfam" id="PF01425"/>
    </source>
</evidence>
<dbReference type="PROSITE" id="PS00571">
    <property type="entry name" value="AMIDASES"/>
    <property type="match status" value="1"/>
</dbReference>
<reference evidence="2" key="1">
    <citation type="submission" date="2020-04" db="EMBL/GenBank/DDBJ databases">
        <authorList>
            <person name="Zhang T."/>
        </authorList>
    </citation>
    <scope>NUCLEOTIDE SEQUENCE</scope>
    <source>
        <strain evidence="2">HKST-UBA13</strain>
    </source>
</reference>
<reference evidence="2" key="2">
    <citation type="journal article" date="2021" name="Microbiome">
        <title>Successional dynamics and alternative stable states in a saline activated sludge microbial community over 9 years.</title>
        <authorList>
            <person name="Wang Y."/>
            <person name="Ye J."/>
            <person name="Ju F."/>
            <person name="Liu L."/>
            <person name="Boyd J.A."/>
            <person name="Deng Y."/>
            <person name="Parks D.H."/>
            <person name="Jiang X."/>
            <person name="Yin X."/>
            <person name="Woodcroft B.J."/>
            <person name="Tyson G.W."/>
            <person name="Hugenholtz P."/>
            <person name="Polz M.F."/>
            <person name="Zhang T."/>
        </authorList>
    </citation>
    <scope>NUCLEOTIDE SEQUENCE</scope>
    <source>
        <strain evidence="2">HKST-UBA13</strain>
    </source>
</reference>
<dbReference type="InterPro" id="IPR000120">
    <property type="entry name" value="Amidase"/>
</dbReference>
<gene>
    <name evidence="2" type="ORF">KC678_02000</name>
</gene>